<dbReference type="AlphaFoldDB" id="A0AAE3YDV8"/>
<evidence type="ECO:0000256" key="6">
    <source>
        <dbReference type="ARBA" id="ARBA00023316"/>
    </source>
</evidence>
<dbReference type="GO" id="GO:0071555">
    <property type="term" value="P:cell wall organization"/>
    <property type="evidence" value="ECO:0007669"/>
    <property type="project" value="UniProtKB-KW"/>
</dbReference>
<evidence type="ECO:0000256" key="1">
    <source>
        <dbReference type="ARBA" id="ARBA00009943"/>
    </source>
</evidence>
<evidence type="ECO:0000256" key="2">
    <source>
        <dbReference type="ARBA" id="ARBA00022679"/>
    </source>
</evidence>
<dbReference type="PANTHER" id="PTHR36174:SF1">
    <property type="entry name" value="LIPID II:GLYCINE GLYCYLTRANSFERASE"/>
    <property type="match status" value="1"/>
</dbReference>
<gene>
    <name evidence="7" type="ORF">J2S35_000993</name>
</gene>
<dbReference type="RefSeq" id="WP_309850532.1">
    <property type="nucleotide sequence ID" value="NZ_JAVDUI010000001.1"/>
</dbReference>
<dbReference type="GO" id="GO:0009252">
    <property type="term" value="P:peptidoglycan biosynthetic process"/>
    <property type="evidence" value="ECO:0007669"/>
    <property type="project" value="UniProtKB-KW"/>
</dbReference>
<evidence type="ECO:0000256" key="5">
    <source>
        <dbReference type="ARBA" id="ARBA00023315"/>
    </source>
</evidence>
<dbReference type="GO" id="GO:0016755">
    <property type="term" value="F:aminoacyltransferase activity"/>
    <property type="evidence" value="ECO:0007669"/>
    <property type="project" value="InterPro"/>
</dbReference>
<dbReference type="SUPFAM" id="SSF55729">
    <property type="entry name" value="Acyl-CoA N-acyltransferases (Nat)"/>
    <property type="match status" value="1"/>
</dbReference>
<keyword evidence="3" id="KW-0133">Cell shape</keyword>
<dbReference type="InterPro" id="IPR016181">
    <property type="entry name" value="Acyl_CoA_acyltransferase"/>
</dbReference>
<proteinExistence type="inferred from homology"/>
<dbReference type="GO" id="GO:0008360">
    <property type="term" value="P:regulation of cell shape"/>
    <property type="evidence" value="ECO:0007669"/>
    <property type="project" value="UniProtKB-KW"/>
</dbReference>
<dbReference type="PROSITE" id="PS51191">
    <property type="entry name" value="FEMABX"/>
    <property type="match status" value="1"/>
</dbReference>
<evidence type="ECO:0000313" key="7">
    <source>
        <dbReference type="EMBL" id="MDR6892053.1"/>
    </source>
</evidence>
<comment type="similarity">
    <text evidence="1">Belongs to the FemABX family.</text>
</comment>
<organism evidence="7 8">
    <name type="scientific">Falsarthrobacter nasiphocae</name>
    <dbReference type="NCBI Taxonomy" id="189863"/>
    <lineage>
        <taxon>Bacteria</taxon>
        <taxon>Bacillati</taxon>
        <taxon>Actinomycetota</taxon>
        <taxon>Actinomycetes</taxon>
        <taxon>Micrococcales</taxon>
        <taxon>Micrococcaceae</taxon>
        <taxon>Falsarthrobacter</taxon>
    </lineage>
</organism>
<dbReference type="InterPro" id="IPR003447">
    <property type="entry name" value="FEMABX"/>
</dbReference>
<comment type="caution">
    <text evidence="7">The sequence shown here is derived from an EMBL/GenBank/DDBJ whole genome shotgun (WGS) entry which is preliminary data.</text>
</comment>
<evidence type="ECO:0008006" key="9">
    <source>
        <dbReference type="Google" id="ProtNLM"/>
    </source>
</evidence>
<accession>A0AAE3YDV8</accession>
<dbReference type="EMBL" id="JAVDUI010000001">
    <property type="protein sequence ID" value="MDR6892053.1"/>
    <property type="molecule type" value="Genomic_DNA"/>
</dbReference>
<dbReference type="Pfam" id="PF02388">
    <property type="entry name" value="FemAB"/>
    <property type="match status" value="2"/>
</dbReference>
<dbReference type="Proteomes" id="UP001247307">
    <property type="component" value="Unassembled WGS sequence"/>
</dbReference>
<keyword evidence="5" id="KW-0012">Acyltransferase</keyword>
<keyword evidence="8" id="KW-1185">Reference proteome</keyword>
<evidence type="ECO:0000256" key="4">
    <source>
        <dbReference type="ARBA" id="ARBA00022984"/>
    </source>
</evidence>
<dbReference type="PANTHER" id="PTHR36174">
    <property type="entry name" value="LIPID II:GLYCINE GLYCYLTRANSFERASE"/>
    <property type="match status" value="1"/>
</dbReference>
<sequence>MNSSRLTVEPVSASEHESTIAALPVELHVPFEQSAAWAGVDIANGARSHYAFLHFKREGELVAFASVDRYVRRTRESLVVMAGPVFTVERTPALEKAVVEALAEHARQDPTINPMYLRVFLDYPDAVPGTVRSIERGLYEREVVVELGKSPEALKKSFSSTARTRINRAARAGVEVREITENRGEVFRTECFPIMEETASRDAFSLLPAAHYVSVLEDAPEYSRLYVAYAPASDDAPEAAEKIPVAWMLTTEYHGRGCYLYGASNHRAQETSAMFALMHTILLRLTETGNREVGLTGITSERFPELKGVENFKLRFSKRIDELPRLFDVPLQPLKYRALRAALLTRSQGPALARDAVSRAKDLAGKARAAVTRPKAGAAQESIAKN</sequence>
<reference evidence="7" key="1">
    <citation type="submission" date="2023-07" db="EMBL/GenBank/DDBJ databases">
        <title>Sequencing the genomes of 1000 actinobacteria strains.</title>
        <authorList>
            <person name="Klenk H.-P."/>
        </authorList>
    </citation>
    <scope>NUCLEOTIDE SEQUENCE</scope>
    <source>
        <strain evidence="7">DSM 13988</strain>
    </source>
</reference>
<keyword evidence="4" id="KW-0573">Peptidoglycan synthesis</keyword>
<dbReference type="InterPro" id="IPR050644">
    <property type="entry name" value="PG_Glycine_Bridge_Synth"/>
</dbReference>
<protein>
    <recommendedName>
        <fullName evidence="9">Acetyltransferase (GNAT) domain-containing protein</fullName>
    </recommendedName>
</protein>
<evidence type="ECO:0000313" key="8">
    <source>
        <dbReference type="Proteomes" id="UP001247307"/>
    </source>
</evidence>
<dbReference type="Gene3D" id="3.40.630.30">
    <property type="match status" value="1"/>
</dbReference>
<keyword evidence="6" id="KW-0961">Cell wall biogenesis/degradation</keyword>
<name>A0AAE3YDV8_9MICC</name>
<evidence type="ECO:0000256" key="3">
    <source>
        <dbReference type="ARBA" id="ARBA00022960"/>
    </source>
</evidence>
<keyword evidence="2" id="KW-0808">Transferase</keyword>